<evidence type="ECO:0000259" key="1">
    <source>
        <dbReference type="Pfam" id="PF01243"/>
    </source>
</evidence>
<keyword evidence="3" id="KW-1185">Reference proteome</keyword>
<dbReference type="Pfam" id="PF01243">
    <property type="entry name" value="PNPOx_N"/>
    <property type="match status" value="1"/>
</dbReference>
<dbReference type="InterPro" id="IPR011576">
    <property type="entry name" value="Pyridox_Oxase_N"/>
</dbReference>
<accession>A0ABS5LDY1</accession>
<organism evidence="2 3">
    <name type="scientific">Metabacillus flavus</name>
    <dbReference type="NCBI Taxonomy" id="2823519"/>
    <lineage>
        <taxon>Bacteria</taxon>
        <taxon>Bacillati</taxon>
        <taxon>Bacillota</taxon>
        <taxon>Bacilli</taxon>
        <taxon>Bacillales</taxon>
        <taxon>Bacillaceae</taxon>
        <taxon>Metabacillus</taxon>
    </lineage>
</organism>
<name>A0ABS5LDY1_9BACI</name>
<dbReference type="SUPFAM" id="SSF50475">
    <property type="entry name" value="FMN-binding split barrel"/>
    <property type="match status" value="1"/>
</dbReference>
<feature type="domain" description="Pyridoxamine 5'-phosphate oxidase N-terminal" evidence="1">
    <location>
        <begin position="16"/>
        <end position="90"/>
    </location>
</feature>
<sequence length="151" mass="17032">MANKVEIQLIDPLFNALQKERFVTIATIDHETGAPNVNAISWVLAPDRQRLYFALDTRSRILENIHKHPAAVINLLANESAYSIIGNAHVKIEKLEGVPLKLSLVELEISEIRDVMFYGSRISTEPQYAKTYDEKAAARLDQQVMDAMKKA</sequence>
<evidence type="ECO:0000313" key="3">
    <source>
        <dbReference type="Proteomes" id="UP000682403"/>
    </source>
</evidence>
<dbReference type="InterPro" id="IPR012349">
    <property type="entry name" value="Split_barrel_FMN-bd"/>
</dbReference>
<dbReference type="Proteomes" id="UP000682403">
    <property type="component" value="Unassembled WGS sequence"/>
</dbReference>
<dbReference type="EMBL" id="JAGVRK010000001">
    <property type="protein sequence ID" value="MBS2968826.1"/>
    <property type="molecule type" value="Genomic_DNA"/>
</dbReference>
<reference evidence="2 3" key="1">
    <citation type="submission" date="2021-04" db="EMBL/GenBank/DDBJ databases">
        <title>Metabacillus sp. strain KIGAM252 whole genome sequence.</title>
        <authorList>
            <person name="Seo M.-J."/>
            <person name="Cho E.-S."/>
            <person name="Hwang C.Y."/>
            <person name="Yoon D.J."/>
        </authorList>
    </citation>
    <scope>NUCLEOTIDE SEQUENCE [LARGE SCALE GENOMIC DNA]</scope>
    <source>
        <strain evidence="2 3">KIGAM252</strain>
    </source>
</reference>
<dbReference type="RefSeq" id="WP_211557912.1">
    <property type="nucleotide sequence ID" value="NZ_JAGVRK010000001.1"/>
</dbReference>
<proteinExistence type="predicted"/>
<protein>
    <submittedName>
        <fullName evidence="2">Pyridoxamine 5'-phosphate oxidase family protein</fullName>
    </submittedName>
</protein>
<dbReference type="Gene3D" id="2.30.110.10">
    <property type="entry name" value="Electron Transport, Fmn-binding Protein, Chain A"/>
    <property type="match status" value="1"/>
</dbReference>
<evidence type="ECO:0000313" key="2">
    <source>
        <dbReference type="EMBL" id="MBS2968826.1"/>
    </source>
</evidence>
<comment type="caution">
    <text evidence="2">The sequence shown here is derived from an EMBL/GenBank/DDBJ whole genome shotgun (WGS) entry which is preliminary data.</text>
</comment>
<gene>
    <name evidence="2" type="ORF">J9317_08655</name>
</gene>
<dbReference type="NCBIfam" id="NF005232">
    <property type="entry name" value="PRK06733.1"/>
    <property type="match status" value="1"/>
</dbReference>